<dbReference type="EC" id="3.4.11.10" evidence="8"/>
<dbReference type="RefSeq" id="WP_046592506.1">
    <property type="nucleotide sequence ID" value="NZ_LAVA02000124.1"/>
</dbReference>
<dbReference type="InterPro" id="IPR000819">
    <property type="entry name" value="Peptidase_M17_C"/>
</dbReference>
<reference evidence="10" key="1">
    <citation type="submission" date="2016-10" db="EMBL/GenBank/DDBJ databases">
        <title>Genome sequence of Streptomyces mangrovisoli MUSC 149.</title>
        <authorList>
            <person name="Lee L.-H."/>
            <person name="Ser H.-L."/>
        </authorList>
    </citation>
    <scope>NUCLEOTIDE SEQUENCE [LARGE SCALE GENOMIC DNA]</scope>
    <source>
        <strain evidence="10">MUSC 149</strain>
    </source>
</reference>
<comment type="function">
    <text evidence="7 8">Presumably involved in the processing and regular turnover of intracellular proteins. Catalyzes the removal of unsubstituted N-terminal amino acids from various peptides.</text>
</comment>
<dbReference type="CDD" id="cd00433">
    <property type="entry name" value="Peptidase_M17"/>
    <property type="match status" value="1"/>
</dbReference>
<accession>A0A1J4NKJ1</accession>
<comment type="cofactor">
    <cofactor evidence="8">
        <name>Mn(2+)</name>
        <dbReference type="ChEBI" id="CHEBI:29035"/>
    </cofactor>
    <text evidence="8">Binds 2 manganese ions per subunit.</text>
</comment>
<feature type="binding site" evidence="8">
    <location>
        <position position="353"/>
    </location>
    <ligand>
        <name>Mn(2+)</name>
        <dbReference type="ChEBI" id="CHEBI:29035"/>
        <label>1</label>
    </ligand>
</feature>
<evidence type="ECO:0000256" key="1">
    <source>
        <dbReference type="ARBA" id="ARBA00000135"/>
    </source>
</evidence>
<protein>
    <recommendedName>
        <fullName evidence="8">Probable cytosol aminopeptidase</fullName>
        <ecNumber evidence="8">3.4.11.1</ecNumber>
    </recommendedName>
    <alternativeName>
        <fullName evidence="8">Leucine aminopeptidase</fullName>
        <shortName evidence="8">LAP</shortName>
        <ecNumber evidence="8">3.4.11.10</ecNumber>
    </alternativeName>
    <alternativeName>
        <fullName evidence="8">Leucyl aminopeptidase</fullName>
    </alternativeName>
</protein>
<dbReference type="PANTHER" id="PTHR11963:SF23">
    <property type="entry name" value="CYTOSOL AMINOPEPTIDASE"/>
    <property type="match status" value="1"/>
</dbReference>
<evidence type="ECO:0000256" key="8">
    <source>
        <dbReference type="HAMAP-Rule" id="MF_00181"/>
    </source>
</evidence>
<comment type="catalytic activity">
    <reaction evidence="1 8">
        <text>Release of an N-terminal amino acid, Xaa-|-Yaa-, in which Xaa is preferably Leu, but may be other amino acids including Pro although not Arg or Lys, and Yaa may be Pro. Amino acid amides and methyl esters are also readily hydrolyzed, but rates on arylamides are exceedingly low.</text>
        <dbReference type="EC" id="3.4.11.1"/>
    </reaction>
</comment>
<dbReference type="PRINTS" id="PR00481">
    <property type="entry name" value="LAMNOPPTDASE"/>
</dbReference>
<evidence type="ECO:0000256" key="3">
    <source>
        <dbReference type="ARBA" id="ARBA00009528"/>
    </source>
</evidence>
<dbReference type="Gene3D" id="3.40.630.10">
    <property type="entry name" value="Zn peptidases"/>
    <property type="match status" value="1"/>
</dbReference>
<dbReference type="InterPro" id="IPR043472">
    <property type="entry name" value="Macro_dom-like"/>
</dbReference>
<feature type="binding site" evidence="8">
    <location>
        <position position="353"/>
    </location>
    <ligand>
        <name>Mn(2+)</name>
        <dbReference type="ChEBI" id="CHEBI:29035"/>
        <label>2</label>
    </ligand>
</feature>
<dbReference type="AlphaFoldDB" id="A0A1J4NKJ1"/>
<proteinExistence type="inferred from homology"/>
<dbReference type="GO" id="GO:0070006">
    <property type="term" value="F:metalloaminopeptidase activity"/>
    <property type="evidence" value="ECO:0007669"/>
    <property type="project" value="InterPro"/>
</dbReference>
<feature type="active site" evidence="8">
    <location>
        <position position="281"/>
    </location>
</feature>
<keyword evidence="5 8" id="KW-0645">Protease</keyword>
<dbReference type="STRING" id="1428628.WN71_037040"/>
<feature type="binding site" evidence="8">
    <location>
        <position position="292"/>
    </location>
    <ligand>
        <name>Mn(2+)</name>
        <dbReference type="ChEBI" id="CHEBI:29035"/>
        <label>2</label>
    </ligand>
</feature>
<sequence length="507" mass="51078">MTALTLSTAAAAGLRADAIVIGVAKGAKGPVVAPGAEAVDKAYDGRLADVLETLGASGAEGEVTKLPAPAGFKSPLVVAVGLGAEPAEDAGHGAEALRRAAGVAARALTGAKKAAFALPVGDAGDVGAIGEGVLLGAYSFDAYKDGAADRAKNGKAPLAEATLLGAKPRDKEQKAALERATAVAEELNRARDLVNTPPNDLDPEAFAAVATAAAKEHGVKVQVLDVKALEKGGYGGILGVGAGSASGPRLVKLSYTSSRSAKHLAFVGKGITYDSGGISLKPAGHNETMKCDMAGAAAVFAAVITAARLGLDVNVTGWLALAENMPSGSATRPGDVLRMYSGKTVEVLNTDAEGRLVLADALWAASAEKPDAIVDVATLTGAMVLALGNRTFGVMANDDAFRAAIVDAAEEVGEESWPMPLPEHLRKGMDSPTADIANMGERMGGGLVAGLFLREFVGEGITWAHLDIAGPAFNESGPFGYTPKGGTGSAVRTLVRLAELTAAGELG</sequence>
<feature type="binding site" evidence="8">
    <location>
        <position position="274"/>
    </location>
    <ligand>
        <name>Mn(2+)</name>
        <dbReference type="ChEBI" id="CHEBI:29035"/>
        <label>1</label>
    </ligand>
</feature>
<dbReference type="PROSITE" id="PS00631">
    <property type="entry name" value="CYTOSOL_AP"/>
    <property type="match status" value="1"/>
</dbReference>
<gene>
    <name evidence="8" type="primary">pepA</name>
    <name evidence="10" type="ORF">WN71_037040</name>
</gene>
<dbReference type="InterPro" id="IPR011356">
    <property type="entry name" value="Leucine_aapep/pepB"/>
</dbReference>
<evidence type="ECO:0000259" key="9">
    <source>
        <dbReference type="PROSITE" id="PS00631"/>
    </source>
</evidence>
<name>A0A1J4NKJ1_9ACTN</name>
<dbReference type="Proteomes" id="UP000034196">
    <property type="component" value="Unassembled WGS sequence"/>
</dbReference>
<dbReference type="PANTHER" id="PTHR11963">
    <property type="entry name" value="LEUCINE AMINOPEPTIDASE-RELATED"/>
    <property type="match status" value="1"/>
</dbReference>
<dbReference type="Pfam" id="PF02789">
    <property type="entry name" value="Peptidase_M17_N"/>
    <property type="match status" value="1"/>
</dbReference>
<dbReference type="GO" id="GO:0030145">
    <property type="term" value="F:manganese ion binding"/>
    <property type="evidence" value="ECO:0007669"/>
    <property type="project" value="UniProtKB-UniRule"/>
</dbReference>
<dbReference type="OrthoDB" id="9809354at2"/>
<evidence type="ECO:0000313" key="11">
    <source>
        <dbReference type="Proteomes" id="UP000034196"/>
    </source>
</evidence>
<keyword evidence="6 8" id="KW-0378">Hydrolase</keyword>
<dbReference type="NCBIfam" id="NF002073">
    <property type="entry name" value="PRK00913.1-2"/>
    <property type="match status" value="1"/>
</dbReference>
<dbReference type="Pfam" id="PF00883">
    <property type="entry name" value="Peptidase_M17"/>
    <property type="match status" value="1"/>
</dbReference>
<comment type="caution">
    <text evidence="10">The sequence shown here is derived from an EMBL/GenBank/DDBJ whole genome shotgun (WGS) entry which is preliminary data.</text>
</comment>
<comment type="subcellular location">
    <subcellularLocation>
        <location evidence="8">Cytoplasm</location>
    </subcellularLocation>
</comment>
<keyword evidence="11" id="KW-1185">Reference proteome</keyword>
<keyword evidence="8" id="KW-0963">Cytoplasm</keyword>
<comment type="similarity">
    <text evidence="3 8">Belongs to the peptidase M17 family.</text>
</comment>
<evidence type="ECO:0000256" key="6">
    <source>
        <dbReference type="ARBA" id="ARBA00022801"/>
    </source>
</evidence>
<dbReference type="HAMAP" id="MF_00181">
    <property type="entry name" value="Cytosol_peptidase_M17"/>
    <property type="match status" value="1"/>
</dbReference>
<dbReference type="GO" id="GO:0005737">
    <property type="term" value="C:cytoplasm"/>
    <property type="evidence" value="ECO:0007669"/>
    <property type="project" value="UniProtKB-SubCell"/>
</dbReference>
<evidence type="ECO:0000256" key="7">
    <source>
        <dbReference type="ARBA" id="ARBA00049972"/>
    </source>
</evidence>
<keyword evidence="4 8" id="KW-0031">Aminopeptidase</keyword>
<organism evidence="10 11">
    <name type="scientific">Streptomyces mangrovisoli</name>
    <dbReference type="NCBI Taxonomy" id="1428628"/>
    <lineage>
        <taxon>Bacteria</taxon>
        <taxon>Bacillati</taxon>
        <taxon>Actinomycetota</taxon>
        <taxon>Actinomycetes</taxon>
        <taxon>Kitasatosporales</taxon>
        <taxon>Streptomycetaceae</taxon>
        <taxon>Streptomyces</taxon>
    </lineage>
</organism>
<feature type="binding site" evidence="8">
    <location>
        <position position="274"/>
    </location>
    <ligand>
        <name>Mn(2+)</name>
        <dbReference type="ChEBI" id="CHEBI:29035"/>
        <label>2</label>
    </ligand>
</feature>
<dbReference type="SUPFAM" id="SSF53187">
    <property type="entry name" value="Zn-dependent exopeptidases"/>
    <property type="match status" value="1"/>
</dbReference>
<evidence type="ECO:0000256" key="4">
    <source>
        <dbReference type="ARBA" id="ARBA00022438"/>
    </source>
</evidence>
<evidence type="ECO:0000256" key="2">
    <source>
        <dbReference type="ARBA" id="ARBA00000967"/>
    </source>
</evidence>
<feature type="active site" evidence="8">
    <location>
        <position position="355"/>
    </location>
</feature>
<feature type="binding site" evidence="8">
    <location>
        <position position="269"/>
    </location>
    <ligand>
        <name>Mn(2+)</name>
        <dbReference type="ChEBI" id="CHEBI:29035"/>
        <label>2</label>
    </ligand>
</feature>
<dbReference type="InterPro" id="IPR008283">
    <property type="entry name" value="Peptidase_M17_N"/>
</dbReference>
<feature type="binding site" evidence="8">
    <location>
        <position position="351"/>
    </location>
    <ligand>
        <name>Mn(2+)</name>
        <dbReference type="ChEBI" id="CHEBI:29035"/>
        <label>1</label>
    </ligand>
</feature>
<feature type="domain" description="Cytosol aminopeptidase" evidence="9">
    <location>
        <begin position="349"/>
        <end position="356"/>
    </location>
</feature>
<dbReference type="InterPro" id="IPR023042">
    <property type="entry name" value="Peptidase_M17_leu_NH2_pept"/>
</dbReference>
<keyword evidence="8" id="KW-0479">Metal-binding</keyword>
<dbReference type="Gene3D" id="3.40.220.10">
    <property type="entry name" value="Leucine Aminopeptidase, subunit E, domain 1"/>
    <property type="match status" value="1"/>
</dbReference>
<dbReference type="GO" id="GO:0006508">
    <property type="term" value="P:proteolysis"/>
    <property type="evidence" value="ECO:0007669"/>
    <property type="project" value="UniProtKB-KW"/>
</dbReference>
<evidence type="ECO:0000256" key="5">
    <source>
        <dbReference type="ARBA" id="ARBA00022670"/>
    </source>
</evidence>
<evidence type="ECO:0000313" key="10">
    <source>
        <dbReference type="EMBL" id="OIJ62905.1"/>
    </source>
</evidence>
<dbReference type="EMBL" id="LAVA02000124">
    <property type="protein sequence ID" value="OIJ62905.1"/>
    <property type="molecule type" value="Genomic_DNA"/>
</dbReference>
<dbReference type="SUPFAM" id="SSF52949">
    <property type="entry name" value="Macro domain-like"/>
    <property type="match status" value="1"/>
</dbReference>
<comment type="catalytic activity">
    <reaction evidence="2 8">
        <text>Release of an N-terminal amino acid, preferentially leucine, but not glutamic or aspartic acids.</text>
        <dbReference type="EC" id="3.4.11.10"/>
    </reaction>
</comment>
<keyword evidence="8" id="KW-0464">Manganese</keyword>
<dbReference type="EC" id="3.4.11.1" evidence="8"/>